<dbReference type="AlphaFoldDB" id="A0AAD6KCK4"/>
<dbReference type="Proteomes" id="UP001162972">
    <property type="component" value="Chromosome 17"/>
</dbReference>
<evidence type="ECO:0000313" key="3">
    <source>
        <dbReference type="EMBL" id="KAJ6420857.1"/>
    </source>
</evidence>
<dbReference type="GO" id="GO:0003676">
    <property type="term" value="F:nucleic acid binding"/>
    <property type="evidence" value="ECO:0007669"/>
    <property type="project" value="InterPro"/>
</dbReference>
<sequence>MWMSWRMAYEQDYQNLVVVAGYTQNVLSTVRKMIVGEDPYQGSTEEQNWAYQDLERLTCDSMKDVMRFLNAYMILASKSGRMWLSPELSDKLFRKLPHIISQEIETTFFQKHPGLTIGVPIRIVFIWNYLVEMCKRAAIQRSLKDLSFCKDVAIPGYYNSKKYGLRKAKTYKGKPHKTHVRVIRNKDKHRTMKERTCKCYICGDPRHFARECPRNNGNINKVNYVDNLHLHEDWDVMFVEQGEDDSDTICSLSEHEGTEGPPIVQNTLPYDPKPTRLQEQIKQGLFHIVLVWI</sequence>
<gene>
    <name evidence="3" type="ORF">OIU84_028267</name>
</gene>
<proteinExistence type="predicted"/>
<keyword evidence="1" id="KW-0479">Metal-binding</keyword>
<reference evidence="3 4" key="1">
    <citation type="journal article" date="2023" name="Int. J. Mol. Sci.">
        <title>De Novo Assembly and Annotation of 11 Diverse Shrub Willow (Salix) Genomes Reveals Novel Gene Organization in Sex-Linked Regions.</title>
        <authorList>
            <person name="Hyden B."/>
            <person name="Feng K."/>
            <person name="Yates T.B."/>
            <person name="Jawdy S."/>
            <person name="Cereghino C."/>
            <person name="Smart L.B."/>
            <person name="Muchero W."/>
        </authorList>
    </citation>
    <scope>NUCLEOTIDE SEQUENCE [LARGE SCALE GENOMIC DNA]</scope>
    <source>
        <tissue evidence="3">Shoot tip</tissue>
    </source>
</reference>
<dbReference type="SMART" id="SM00343">
    <property type="entry name" value="ZnF_C2HC"/>
    <property type="match status" value="1"/>
</dbReference>
<evidence type="ECO:0000259" key="2">
    <source>
        <dbReference type="PROSITE" id="PS50158"/>
    </source>
</evidence>
<dbReference type="GO" id="GO:0008270">
    <property type="term" value="F:zinc ion binding"/>
    <property type="evidence" value="ECO:0007669"/>
    <property type="project" value="UniProtKB-KW"/>
</dbReference>
<dbReference type="InterPro" id="IPR001878">
    <property type="entry name" value="Znf_CCHC"/>
</dbReference>
<dbReference type="Pfam" id="PF22909">
    <property type="entry name" value="Caulimovir_coat_dom"/>
    <property type="match status" value="1"/>
</dbReference>
<dbReference type="PROSITE" id="PS50158">
    <property type="entry name" value="ZF_CCHC"/>
    <property type="match status" value="1"/>
</dbReference>
<dbReference type="SUPFAM" id="SSF57756">
    <property type="entry name" value="Retrovirus zinc finger-like domains"/>
    <property type="match status" value="1"/>
</dbReference>
<evidence type="ECO:0000256" key="1">
    <source>
        <dbReference type="PROSITE-ProRule" id="PRU00047"/>
    </source>
</evidence>
<dbReference type="InterPro" id="IPR036875">
    <property type="entry name" value="Znf_CCHC_sf"/>
</dbReference>
<feature type="domain" description="CCHC-type" evidence="2">
    <location>
        <begin position="198"/>
        <end position="214"/>
    </location>
</feature>
<name>A0AAD6KCK4_9ROSI</name>
<keyword evidence="1" id="KW-0862">Zinc</keyword>
<comment type="caution">
    <text evidence="3">The sequence shown here is derived from an EMBL/GenBank/DDBJ whole genome shotgun (WGS) entry which is preliminary data.</text>
</comment>
<keyword evidence="1" id="KW-0863">Zinc-finger</keyword>
<evidence type="ECO:0000313" key="4">
    <source>
        <dbReference type="Proteomes" id="UP001162972"/>
    </source>
</evidence>
<dbReference type="EMBL" id="JAPFFJ010000008">
    <property type="protein sequence ID" value="KAJ6420857.1"/>
    <property type="molecule type" value="Genomic_DNA"/>
</dbReference>
<accession>A0AAD6KCK4</accession>
<keyword evidence="4" id="KW-1185">Reference proteome</keyword>
<protein>
    <recommendedName>
        <fullName evidence="2">CCHC-type domain-containing protein</fullName>
    </recommendedName>
</protein>
<organism evidence="3 4">
    <name type="scientific">Salix udensis</name>
    <dbReference type="NCBI Taxonomy" id="889485"/>
    <lineage>
        <taxon>Eukaryota</taxon>
        <taxon>Viridiplantae</taxon>
        <taxon>Streptophyta</taxon>
        <taxon>Embryophyta</taxon>
        <taxon>Tracheophyta</taxon>
        <taxon>Spermatophyta</taxon>
        <taxon>Magnoliopsida</taxon>
        <taxon>eudicotyledons</taxon>
        <taxon>Gunneridae</taxon>
        <taxon>Pentapetalae</taxon>
        <taxon>rosids</taxon>
        <taxon>fabids</taxon>
        <taxon>Malpighiales</taxon>
        <taxon>Salicaceae</taxon>
        <taxon>Saliceae</taxon>
        <taxon>Salix</taxon>
    </lineage>
</organism>